<evidence type="ECO:0000256" key="1">
    <source>
        <dbReference type="ARBA" id="ARBA00022723"/>
    </source>
</evidence>
<dbReference type="PROSITE" id="PS51999">
    <property type="entry name" value="ZF_GRF"/>
    <property type="match status" value="1"/>
</dbReference>
<accession>A0ABU6ZCG8</accession>
<reference evidence="7 8" key="1">
    <citation type="journal article" date="2023" name="Plants (Basel)">
        <title>Bridging the Gap: Combining Genomics and Transcriptomics Approaches to Understand Stylosanthes scabra, an Orphan Legume from the Brazilian Caatinga.</title>
        <authorList>
            <person name="Ferreira-Neto J.R.C."/>
            <person name="da Silva M.D."/>
            <person name="Binneck E."/>
            <person name="de Melo N.F."/>
            <person name="da Silva R.H."/>
            <person name="de Melo A.L.T.M."/>
            <person name="Pandolfi V."/>
            <person name="Bustamante F.O."/>
            <person name="Brasileiro-Vidal A.C."/>
            <person name="Benko-Iseppon A.M."/>
        </authorList>
    </citation>
    <scope>NUCLEOTIDE SEQUENCE [LARGE SCALE GENOMIC DNA]</scope>
    <source>
        <tissue evidence="7">Leaves</tissue>
    </source>
</reference>
<dbReference type="InterPro" id="IPR010666">
    <property type="entry name" value="Znf_GRF"/>
</dbReference>
<evidence type="ECO:0000256" key="4">
    <source>
        <dbReference type="PROSITE-ProRule" id="PRU01343"/>
    </source>
</evidence>
<dbReference type="Proteomes" id="UP001341840">
    <property type="component" value="Unassembled WGS sequence"/>
</dbReference>
<evidence type="ECO:0000259" key="6">
    <source>
        <dbReference type="PROSITE" id="PS51999"/>
    </source>
</evidence>
<evidence type="ECO:0000313" key="7">
    <source>
        <dbReference type="EMBL" id="MED6219665.1"/>
    </source>
</evidence>
<dbReference type="PANTHER" id="PTHR33248">
    <property type="entry name" value="ZINC ION-BINDING PROTEIN"/>
    <property type="match status" value="1"/>
</dbReference>
<keyword evidence="5" id="KW-0812">Transmembrane</keyword>
<feature type="transmembrane region" description="Helical" evidence="5">
    <location>
        <begin position="80"/>
        <end position="100"/>
    </location>
</feature>
<proteinExistence type="predicted"/>
<keyword evidence="1" id="KW-0479">Metal-binding</keyword>
<name>A0ABU6ZCG8_9FABA</name>
<organism evidence="7 8">
    <name type="scientific">Stylosanthes scabra</name>
    <dbReference type="NCBI Taxonomy" id="79078"/>
    <lineage>
        <taxon>Eukaryota</taxon>
        <taxon>Viridiplantae</taxon>
        <taxon>Streptophyta</taxon>
        <taxon>Embryophyta</taxon>
        <taxon>Tracheophyta</taxon>
        <taxon>Spermatophyta</taxon>
        <taxon>Magnoliopsida</taxon>
        <taxon>eudicotyledons</taxon>
        <taxon>Gunneridae</taxon>
        <taxon>Pentapetalae</taxon>
        <taxon>rosids</taxon>
        <taxon>fabids</taxon>
        <taxon>Fabales</taxon>
        <taxon>Fabaceae</taxon>
        <taxon>Papilionoideae</taxon>
        <taxon>50 kb inversion clade</taxon>
        <taxon>dalbergioids sensu lato</taxon>
        <taxon>Dalbergieae</taxon>
        <taxon>Pterocarpus clade</taxon>
        <taxon>Stylosanthes</taxon>
    </lineage>
</organism>
<comment type="caution">
    <text evidence="7">The sequence shown here is derived from an EMBL/GenBank/DDBJ whole genome shotgun (WGS) entry which is preliminary data.</text>
</comment>
<keyword evidence="8" id="KW-1185">Reference proteome</keyword>
<dbReference type="EMBL" id="JASCZI010272053">
    <property type="protein sequence ID" value="MED6219665.1"/>
    <property type="molecule type" value="Genomic_DNA"/>
</dbReference>
<evidence type="ECO:0000313" key="8">
    <source>
        <dbReference type="Proteomes" id="UP001341840"/>
    </source>
</evidence>
<keyword evidence="3" id="KW-0862">Zinc</keyword>
<evidence type="ECO:0000256" key="2">
    <source>
        <dbReference type="ARBA" id="ARBA00022771"/>
    </source>
</evidence>
<gene>
    <name evidence="7" type="ORF">PIB30_037891</name>
</gene>
<evidence type="ECO:0000256" key="3">
    <source>
        <dbReference type="ARBA" id="ARBA00022833"/>
    </source>
</evidence>
<feature type="domain" description="GRF-type" evidence="6">
    <location>
        <begin position="6"/>
        <end position="51"/>
    </location>
</feature>
<keyword evidence="5" id="KW-0472">Membrane</keyword>
<sequence length="112" mass="13288">MPKIFCFSEFARVPSVLRVSGTKENPRRRFWGCVYYEVQEQCDFFCWADKEQQGEDPDKAKLRKKVQALKSEVRACERRLKIAVFVGLLGWIGLYCLWLQNYGGRTHHQWLL</sequence>
<keyword evidence="2 4" id="KW-0863">Zinc-finger</keyword>
<evidence type="ECO:0000256" key="5">
    <source>
        <dbReference type="SAM" id="Phobius"/>
    </source>
</evidence>
<protein>
    <recommendedName>
        <fullName evidence="6">GRF-type domain-containing protein</fullName>
    </recommendedName>
</protein>
<keyword evidence="5" id="KW-1133">Transmembrane helix</keyword>